<name>A0A378ZS29_9HYPH</name>
<dbReference type="PROSITE" id="PS51257">
    <property type="entry name" value="PROKAR_LIPOPROTEIN"/>
    <property type="match status" value="1"/>
</dbReference>
<protein>
    <submittedName>
        <fullName evidence="2">Type IV pili component</fullName>
    </submittedName>
</protein>
<dbReference type="Proteomes" id="UP000255000">
    <property type="component" value="Unassembled WGS sequence"/>
</dbReference>
<evidence type="ECO:0000313" key="3">
    <source>
        <dbReference type="Proteomes" id="UP000255000"/>
    </source>
</evidence>
<dbReference type="RefSeq" id="WP_081625954.1">
    <property type="nucleotide sequence ID" value="NZ_UGSK01000001.1"/>
</dbReference>
<reference evidence="2 3" key="1">
    <citation type="submission" date="2018-06" db="EMBL/GenBank/DDBJ databases">
        <authorList>
            <consortium name="Pathogen Informatics"/>
            <person name="Doyle S."/>
        </authorList>
    </citation>
    <scope>NUCLEOTIDE SEQUENCE [LARGE SCALE GENOMIC DNA]</scope>
    <source>
        <strain evidence="2 3">NCTC13350</strain>
    </source>
</reference>
<gene>
    <name evidence="2" type="ORF">NCTC13350_00539</name>
</gene>
<dbReference type="InterPro" id="IPR019027">
    <property type="entry name" value="Pilus_biogenesis_CpaD-related"/>
</dbReference>
<keyword evidence="1" id="KW-0732">Signal</keyword>
<dbReference type="InterPro" id="IPR013361">
    <property type="entry name" value="Pilus_CpaD"/>
</dbReference>
<dbReference type="OrthoDB" id="9802674at2"/>
<dbReference type="AlphaFoldDB" id="A0A378ZS29"/>
<organism evidence="2 3">
    <name type="scientific">Pannonibacter phragmitetus</name>
    <dbReference type="NCBI Taxonomy" id="121719"/>
    <lineage>
        <taxon>Bacteria</taxon>
        <taxon>Pseudomonadati</taxon>
        <taxon>Pseudomonadota</taxon>
        <taxon>Alphaproteobacteria</taxon>
        <taxon>Hyphomicrobiales</taxon>
        <taxon>Stappiaceae</taxon>
        <taxon>Pannonibacter</taxon>
    </lineage>
</organism>
<dbReference type="EMBL" id="UGSK01000001">
    <property type="protein sequence ID" value="SUA99639.1"/>
    <property type="molecule type" value="Genomic_DNA"/>
</dbReference>
<dbReference type="NCBIfam" id="TIGR02522">
    <property type="entry name" value="pilus_cpaD"/>
    <property type="match status" value="1"/>
</dbReference>
<feature type="chain" id="PRO_5016788020" evidence="1">
    <location>
        <begin position="26"/>
        <end position="238"/>
    </location>
</feature>
<proteinExistence type="predicted"/>
<feature type="signal peptide" evidence="1">
    <location>
        <begin position="1"/>
        <end position="25"/>
    </location>
</feature>
<evidence type="ECO:0000256" key="1">
    <source>
        <dbReference type="SAM" id="SignalP"/>
    </source>
</evidence>
<evidence type="ECO:0000313" key="2">
    <source>
        <dbReference type="EMBL" id="SUA99639.1"/>
    </source>
</evidence>
<dbReference type="Pfam" id="PF09476">
    <property type="entry name" value="Pilus_CpaD"/>
    <property type="match status" value="1"/>
</dbReference>
<accession>A0A378ZS29</accession>
<sequence length="238" mass="24856">MNREQTNRSLKGKAALLVCAAAVLAGCQTQPTPSAMASNDYRVRHPIMITEQAEVLDIQLAASARNLGRDYSARIAQYGAEARASGASTVEVLVPSGSANEIAASTVVPQIRAALVQGGVPQRNVQVRSYGVADARLSTPVRLSYARVKGAVGPCGTWPDNIASTIGPNTDYHDFGCATQSNLAAMVANPADLMGPRAVGASDQNRRGVVLEKYRKGEQTAAEYKEGTGANVSGVGNN</sequence>